<evidence type="ECO:0000256" key="8">
    <source>
        <dbReference type="ARBA" id="ARBA00022833"/>
    </source>
</evidence>
<evidence type="ECO:0000256" key="5">
    <source>
        <dbReference type="ARBA" id="ARBA00022705"/>
    </source>
</evidence>
<dbReference type="PANTHER" id="PTHR11669">
    <property type="entry name" value="REPLICATION FACTOR C / DNA POLYMERASE III GAMMA-TAU SUBUNIT"/>
    <property type="match status" value="1"/>
</dbReference>
<comment type="caution">
    <text evidence="15">The sequence shown here is derived from an EMBL/GenBank/DDBJ whole genome shotgun (WGS) entry which is preliminary data.</text>
</comment>
<gene>
    <name evidence="15" type="ORF">Adt_27998</name>
</gene>
<evidence type="ECO:0000259" key="14">
    <source>
        <dbReference type="SMART" id="SM00382"/>
    </source>
</evidence>
<dbReference type="Pfam" id="PF13177">
    <property type="entry name" value="DNA_pol3_delta2"/>
    <property type="match status" value="1"/>
</dbReference>
<evidence type="ECO:0000313" key="15">
    <source>
        <dbReference type="EMBL" id="KAL2492370.1"/>
    </source>
</evidence>
<dbReference type="PANTHER" id="PTHR11669:SF0">
    <property type="entry name" value="PROTEIN STICHEL-LIKE 2"/>
    <property type="match status" value="1"/>
</dbReference>
<keyword evidence="16" id="KW-1185">Reference proteome</keyword>
<dbReference type="InterPro" id="IPR012763">
    <property type="entry name" value="DNA_pol_III_sug/sutau_N"/>
</dbReference>
<dbReference type="Gene3D" id="1.10.8.60">
    <property type="match status" value="1"/>
</dbReference>
<dbReference type="SUPFAM" id="SSF48019">
    <property type="entry name" value="post-AAA+ oligomerization domain-like"/>
    <property type="match status" value="1"/>
</dbReference>
<keyword evidence="7" id="KW-0547">Nucleotide-binding</keyword>
<proteinExistence type="inferred from homology"/>
<dbReference type="CDD" id="cd18137">
    <property type="entry name" value="HLD_clamp_pol_III_gamma_tau"/>
    <property type="match status" value="1"/>
</dbReference>
<keyword evidence="4" id="KW-0548">Nucleotidyltransferase</keyword>
<dbReference type="Proteomes" id="UP001604336">
    <property type="component" value="Unassembled WGS sequence"/>
</dbReference>
<dbReference type="InterPro" id="IPR050238">
    <property type="entry name" value="DNA_Rep/Repair_Clamp_Loader"/>
</dbReference>
<evidence type="ECO:0000256" key="7">
    <source>
        <dbReference type="ARBA" id="ARBA00022741"/>
    </source>
</evidence>
<dbReference type="GO" id="GO:0046872">
    <property type="term" value="F:metal ion binding"/>
    <property type="evidence" value="ECO:0007669"/>
    <property type="project" value="UniProtKB-KW"/>
</dbReference>
<dbReference type="FunFam" id="1.10.8.60:FF:000013">
    <property type="entry name" value="DNA polymerase III subunit gamma/tau"/>
    <property type="match status" value="1"/>
</dbReference>
<dbReference type="EMBL" id="JBFOLK010000008">
    <property type="protein sequence ID" value="KAL2492370.1"/>
    <property type="molecule type" value="Genomic_DNA"/>
</dbReference>
<dbReference type="NCBIfam" id="TIGR02397">
    <property type="entry name" value="dnaX_nterm"/>
    <property type="match status" value="1"/>
</dbReference>
<dbReference type="GO" id="GO:0006260">
    <property type="term" value="P:DNA replication"/>
    <property type="evidence" value="ECO:0007669"/>
    <property type="project" value="UniProtKB-KW"/>
</dbReference>
<protein>
    <recommendedName>
        <fullName evidence="2">DNA-directed DNA polymerase</fullName>
        <ecNumber evidence="2">2.7.7.7</ecNumber>
    </recommendedName>
</protein>
<dbReference type="Gene3D" id="3.40.50.300">
    <property type="entry name" value="P-loop containing nucleotide triphosphate hydrolases"/>
    <property type="match status" value="1"/>
</dbReference>
<keyword evidence="11" id="KW-0175">Coiled coil</keyword>
<dbReference type="InterPro" id="IPR008921">
    <property type="entry name" value="DNA_pol3_clamp-load_cplx_C"/>
</dbReference>
<evidence type="ECO:0000256" key="3">
    <source>
        <dbReference type="ARBA" id="ARBA00022679"/>
    </source>
</evidence>
<evidence type="ECO:0000256" key="11">
    <source>
        <dbReference type="ARBA" id="ARBA00023054"/>
    </source>
</evidence>
<sequence length="1039" mass="115307">MDGRRHSVDVPLSRTLVALRRVRSLRDPSTNSMSKFSAMIDNLNWETNSGNVITLGFENGCRGDAPNYNDVSCLDESRLYGEKEQHVSDHELYYSSRKSSSRLISCDKLRDSVGNKGSMAPRTIHVEGCNAHLLNQGTLCEKKSRSQRCCRDYEDKGLELIPSSYCIEGVGSCNGPNEGPMHIEKRGHDKTKRKSSSMKHTRSSRVTAGDVLSRVGSPGLSISDVLMEESSHTSSLYGNEDDAGNSDHQGCGISCCWSRTPRFREPNLLPDVEEQPLLSGYPGKTPVVEHKAGWKHNNKGVTPYLESPRSLTQKFRPKSFNELVGQNVVARSLLSAISNGRITSLFLFHGPRGTGKTSASRIFAAALNCLSSEIDKPCGLCQECVLFFSGRSRDIKEVDSVRINRKERIKSLIKNAEIPPVSSQFKVYIIDECHLLKGESWATILNNLEELSQHVVFIVITHDLDKLPHNAVSKSQKYHFTKLKEIDIVNRLGKLCVAEGVDFDQDALNLIATKSKGSLRDAEMMLDQLSLVGKKITKSLVYEVIGFVSDDELLDLLHLALSSDASNTVKMARELMRSRIDPLQLTTQLANLIMDILAGKCPDGISEDRRKLFGSHASEADIQELSHALKILSETEKQLRTSKNQTTWLTAALLQLSTLGSSPDANESRLSIRTLNPQGADFCSTPTNSVSLKHLVTCACDSIASRKIGMQDGEETLELMWKRATGMCESNSLKKFLRKRGKLMSVRLNQGVAVAGLEFDHRDHVHKAERSWKLIATALQCVLGCNVELRMNLASNASGEKGKFKKPSLSLFGCSRRMHLRSQFSSECGNDASENSDFIPGTVRTRDKYVETCSLECGSQMSEACCHGKEKEVVKTLRNQDGNALSIGVSTPHRSFTDDMGKTNQLGFDRFKEGSNKECLDIIALEHESQPGCSSIQNPNTSNASWIIHSSNQQQCNLALSFPCKTSSETYLCSSNLPASCVRSTNYSNFYRDNIPRENSKFRCWRTAMFPFRKVWRLTRQSRGEHVVDSALPCAAAAK</sequence>
<feature type="compositionally biased region" description="Basic residues" evidence="13">
    <location>
        <begin position="188"/>
        <end position="203"/>
    </location>
</feature>
<keyword evidence="3" id="KW-0808">Transferase</keyword>
<evidence type="ECO:0000256" key="6">
    <source>
        <dbReference type="ARBA" id="ARBA00022723"/>
    </source>
</evidence>
<dbReference type="Gene3D" id="1.20.272.10">
    <property type="match status" value="1"/>
</dbReference>
<dbReference type="InterPro" id="IPR003593">
    <property type="entry name" value="AAA+_ATPase"/>
</dbReference>
<dbReference type="Pfam" id="PF23007">
    <property type="entry name" value="DnaA_N-like_STI"/>
    <property type="match status" value="1"/>
</dbReference>
<dbReference type="GO" id="GO:0005524">
    <property type="term" value="F:ATP binding"/>
    <property type="evidence" value="ECO:0007669"/>
    <property type="project" value="UniProtKB-KW"/>
</dbReference>
<keyword evidence="5" id="KW-0235">DNA replication</keyword>
<evidence type="ECO:0000256" key="1">
    <source>
        <dbReference type="ARBA" id="ARBA00006360"/>
    </source>
</evidence>
<dbReference type="InterPro" id="IPR022754">
    <property type="entry name" value="DNA_pol_III_gamma-3"/>
</dbReference>
<dbReference type="GO" id="GO:0003887">
    <property type="term" value="F:DNA-directed DNA polymerase activity"/>
    <property type="evidence" value="ECO:0007669"/>
    <property type="project" value="UniProtKB-KW"/>
</dbReference>
<evidence type="ECO:0000256" key="13">
    <source>
        <dbReference type="SAM" id="MobiDB-lite"/>
    </source>
</evidence>
<accession>A0ABD1RVB1</accession>
<dbReference type="CDD" id="cd00009">
    <property type="entry name" value="AAA"/>
    <property type="match status" value="1"/>
</dbReference>
<evidence type="ECO:0000256" key="12">
    <source>
        <dbReference type="ARBA" id="ARBA00049244"/>
    </source>
</evidence>
<dbReference type="SMART" id="SM00382">
    <property type="entry name" value="AAA"/>
    <property type="match status" value="1"/>
</dbReference>
<name>A0ABD1RVB1_9LAMI</name>
<comment type="catalytic activity">
    <reaction evidence="12">
        <text>DNA(n) + a 2'-deoxyribonucleoside 5'-triphosphate = DNA(n+1) + diphosphate</text>
        <dbReference type="Rhea" id="RHEA:22508"/>
        <dbReference type="Rhea" id="RHEA-COMP:17339"/>
        <dbReference type="Rhea" id="RHEA-COMP:17340"/>
        <dbReference type="ChEBI" id="CHEBI:33019"/>
        <dbReference type="ChEBI" id="CHEBI:61560"/>
        <dbReference type="ChEBI" id="CHEBI:173112"/>
        <dbReference type="EC" id="2.7.7.7"/>
    </reaction>
</comment>
<feature type="region of interest" description="Disordered" evidence="13">
    <location>
        <begin position="177"/>
        <end position="206"/>
    </location>
</feature>
<reference evidence="16" key="1">
    <citation type="submission" date="2024-07" db="EMBL/GenBank/DDBJ databases">
        <title>Two chromosome-level genome assemblies of Korean endemic species Abeliophyllum distichum and Forsythia ovata (Oleaceae).</title>
        <authorList>
            <person name="Jang H."/>
        </authorList>
    </citation>
    <scope>NUCLEOTIDE SEQUENCE [LARGE SCALE GENOMIC DNA]</scope>
</reference>
<keyword evidence="8" id="KW-0862">Zinc</keyword>
<dbReference type="Pfam" id="PF12169">
    <property type="entry name" value="DNA_pol3_gamma3"/>
    <property type="match status" value="1"/>
</dbReference>
<evidence type="ECO:0000256" key="4">
    <source>
        <dbReference type="ARBA" id="ARBA00022695"/>
    </source>
</evidence>
<dbReference type="InterPro" id="IPR027417">
    <property type="entry name" value="P-loop_NTPase"/>
</dbReference>
<evidence type="ECO:0000256" key="2">
    <source>
        <dbReference type="ARBA" id="ARBA00012417"/>
    </source>
</evidence>
<dbReference type="InterPro" id="IPR054506">
    <property type="entry name" value="DnaA_N-like_STI"/>
</dbReference>
<dbReference type="SUPFAM" id="SSF52540">
    <property type="entry name" value="P-loop containing nucleoside triphosphate hydrolases"/>
    <property type="match status" value="1"/>
</dbReference>
<comment type="similarity">
    <text evidence="1">Belongs to the DnaX/STICHEL family.</text>
</comment>
<evidence type="ECO:0000256" key="10">
    <source>
        <dbReference type="ARBA" id="ARBA00022932"/>
    </source>
</evidence>
<organism evidence="15 16">
    <name type="scientific">Abeliophyllum distichum</name>
    <dbReference type="NCBI Taxonomy" id="126358"/>
    <lineage>
        <taxon>Eukaryota</taxon>
        <taxon>Viridiplantae</taxon>
        <taxon>Streptophyta</taxon>
        <taxon>Embryophyta</taxon>
        <taxon>Tracheophyta</taxon>
        <taxon>Spermatophyta</taxon>
        <taxon>Magnoliopsida</taxon>
        <taxon>eudicotyledons</taxon>
        <taxon>Gunneridae</taxon>
        <taxon>Pentapetalae</taxon>
        <taxon>asterids</taxon>
        <taxon>lamiids</taxon>
        <taxon>Lamiales</taxon>
        <taxon>Oleaceae</taxon>
        <taxon>Forsythieae</taxon>
        <taxon>Abeliophyllum</taxon>
    </lineage>
</organism>
<dbReference type="AlphaFoldDB" id="A0ABD1RVB1"/>
<evidence type="ECO:0000313" key="16">
    <source>
        <dbReference type="Proteomes" id="UP001604336"/>
    </source>
</evidence>
<feature type="domain" description="AAA+ ATPase" evidence="14">
    <location>
        <begin position="342"/>
        <end position="485"/>
    </location>
</feature>
<dbReference type="EC" id="2.7.7.7" evidence="2"/>
<dbReference type="Pfam" id="PF22608">
    <property type="entry name" value="DNAX_ATPase_lid"/>
    <property type="match status" value="1"/>
</dbReference>
<dbReference type="InterPro" id="IPR045085">
    <property type="entry name" value="HLD_clamp_pol_III_gamma_tau"/>
</dbReference>
<keyword evidence="6" id="KW-0479">Metal-binding</keyword>
<keyword evidence="10" id="KW-0239">DNA-directed DNA polymerase</keyword>
<keyword evidence="9" id="KW-0067">ATP-binding</keyword>
<evidence type="ECO:0000256" key="9">
    <source>
        <dbReference type="ARBA" id="ARBA00022840"/>
    </source>
</evidence>